<dbReference type="InterPro" id="IPR001242">
    <property type="entry name" value="Condensation_dom"/>
</dbReference>
<feature type="domain" description="Carrier" evidence="6">
    <location>
        <begin position="1125"/>
        <end position="1199"/>
    </location>
</feature>
<reference evidence="8" key="1">
    <citation type="journal article" date="2019" name="Int. J. Syst. Evol. Microbiol.">
        <title>The Global Catalogue of Microorganisms (GCM) 10K type strain sequencing project: providing services to taxonomists for standard genome sequencing and annotation.</title>
        <authorList>
            <consortium name="The Broad Institute Genomics Platform"/>
            <consortium name="The Broad Institute Genome Sequencing Center for Infectious Disease"/>
            <person name="Wu L."/>
            <person name="Ma J."/>
        </authorList>
    </citation>
    <scope>NUCLEOTIDE SEQUENCE [LARGE SCALE GENOMIC DNA]</scope>
    <source>
        <strain evidence="8">JCM 17342</strain>
    </source>
</reference>
<dbReference type="PROSITE" id="PS50075">
    <property type="entry name" value="CARRIER"/>
    <property type="match status" value="3"/>
</dbReference>
<dbReference type="PROSITE" id="PS00455">
    <property type="entry name" value="AMP_BINDING"/>
    <property type="match status" value="1"/>
</dbReference>
<dbReference type="InterPro" id="IPR000873">
    <property type="entry name" value="AMP-dep_synth/lig_dom"/>
</dbReference>
<evidence type="ECO:0000256" key="3">
    <source>
        <dbReference type="ARBA" id="ARBA00022553"/>
    </source>
</evidence>
<evidence type="ECO:0000313" key="8">
    <source>
        <dbReference type="Proteomes" id="UP001501747"/>
    </source>
</evidence>
<dbReference type="Pfam" id="PF00550">
    <property type="entry name" value="PP-binding"/>
    <property type="match status" value="3"/>
</dbReference>
<sequence>MTAETAPTPLFTALTQEWAETARAVPARTFPELFEARVARSPNALAVLDGERRLSYAELNAWANRLAHKLIAAGAGPEKIVALVLPRSVEIVVAQLAVLKAGAAYLPVDPAYPRERIAYMIDDAKPLLVLHVLPECDGQPENDPVVDVTPDNAAYVIYTSGSTGRPKGVVVSHRGLANFSAAEAERFDVRPGDRVLQFSSPSFDASVLELCMSLPLGAALVVPPEGPLLGEQLAEVLERSRISHALIPPVALATVPDGVRLPEFRTLVVGGDACPPELVQRWAPGRRMINAYGPTEATVVSTWSRPLVPADAPPPIGGAIWNTSAYVLDAALRPTEVGELYVSGVGLARGYLRRPGLSATRFVADPFGPAGSRMYRTGDVVRRTPAGVLEFVGRADHQVKLRGFRIELGEIEAAMQAVAGVRQAVAIVREDRPGDKRLIAYLTGSADPAAVREALAAEMPNYMVPAAFVTLDAFPLSPNGKLDRKALPAPARSGAARSRPRTEREEVVAGLFADALGTDQIGVDDDFFGLGGDSVLAVKVLARLREKYGSAVSARAVFDAPTVAELAALLPETTTAAEWIPRADRSRRLPLSSAQQRLWLVEDLAPGGTDHNTGVALRLSGPLDVVALRSALDELTQRHEVLRTTFDSVDGEPFQVIADEGVIPVRVVSGVDVDAELERELRRPYLLSSALTRVLLVEVSAEEHVLLLAQHHIITDGWSVSLLLEELAELYSAAVQGLPAMLTELPIAYADYAVWQRERSKDVLGGGVSHGHLAYWRHKLDGLEVLDLPTDHIRPPVRTSAGAVHRRALPTDLVERLSTVARAHDATLFMTLTAAVQIMLSRYSRQRDISVGTVNSGRGRTELEGVAGFFVNTLVLRSYVDPSLEFPEFLSEVRETVLEAFAHDEVPFDRLVEHLQPERDPSRTPLVQALVALQQPLVRRDRMGQLRVSEHDLPRPSSRFDVVVEFWPSADSLTTTIEYNTDLFDAATIERMSEHLEVLLTGIVSSPDSVLGDLPMRGSEEVVTDTAEIVRVRGFRVDVKSVESVLVRHSDVDDAVAVVDTGTGRGRLVAFVKASKQDSVALRAFLAQVLPDYMVPTAFVFVDSLDRDALPEIPAEARAESKHVAPRTPVEATLAEIYADVLGVPKVGVRDNFFSLGGDSILCIQVVTRARKAGLVLSSKDIFQHQSIAALAPHVTVARGQQRSEQGEVVGDVPLTPIQRWFLTGHTVSPDRFNQSMRIMLDEKADVVALRAALVAVIEHHDALRMRFRVVDGEWVQDNAPIGAVEPFSDAAPDEAFDLGAGQLLRAKVLDSRTVLLTGHHLVVDGVSWRIIAEDLETAYRQALRGSTIHIGQKSTSFQEWSRQLTAHTADGGFAAERRYWSEHAEFELPTDRVGVNDASSMREVSVYLSTVETDALLRDVPEAYRTQVNDVLLAALGRVLSDWTGTERVLLALEGHGREELFGDVDLSRTVGWFTTMFPVSLHLPDSGWGEALKSVKEQLRAIPGRGIGYGALRHLADDAGLAAAPQVSFNYLGRFDDSQGELALDMDPDAQRTYLLDVVGRVEKGALAFTWYYSEAQYDGDTIRALAGAMLAALQEIITHCTAPGAGGRTPSDFPLARLTQDQVDRLVTPSTQDIYPLTSMQAGMVFHGLSQGDQGAYFQQTSFVLDGVRDSERFAEAWQQVVDRTPVLRSSVVWEGVGEPVQIVHDSVRLPVAFLDWAGVSDAERQERLASLLESDRAEGIDLAAAPLMRVALARLSATEVQVLWTFHHVLLDGWSVFQVLSDVFEAHSGHGEPLERRPFRDYVEWLQDQDKDAAEAHWRKVLGDFTEPTPLPQDRASIDLHNTAASEQQSFGLSIEDSARLYAFAKEHRITPSAVVQGAWALLLSRHSGRNEVCFGSTVSGRPADLVGVDAITGIFINSLPVRVAVPGDTEISEWLRELQAAQVEARGFEHVSLTQMQAWSGVPGGRSLFDSLLVFENYPIDDDAASAHGLRLRELRAVETTNFPLSATVYPGEQLSFVLGFEPKLFDADTIGRLGADLRALLVDITTDGSVPAFTGEVAVVERFAPSSDAPVGYVAPETELEEALADIWAEVLGVEKVGIEDNFFDLGGDSILSLHITSQVKDAFDVALTPRDVLTSRTVAALAALVEETILRELEALAAEEPLAGSSIVTEEEN</sequence>
<dbReference type="InterPro" id="IPR045851">
    <property type="entry name" value="AMP-bd_C_sf"/>
</dbReference>
<dbReference type="InterPro" id="IPR010060">
    <property type="entry name" value="NRPS_synth"/>
</dbReference>
<dbReference type="SMART" id="SM00823">
    <property type="entry name" value="PKS_PP"/>
    <property type="match status" value="3"/>
</dbReference>
<dbReference type="PROSITE" id="PS00012">
    <property type="entry name" value="PHOSPHOPANTETHEINE"/>
    <property type="match status" value="3"/>
</dbReference>
<dbReference type="EMBL" id="BAABAL010000024">
    <property type="protein sequence ID" value="GAA4033889.1"/>
    <property type="molecule type" value="Genomic_DNA"/>
</dbReference>
<dbReference type="Gene3D" id="1.10.1200.10">
    <property type="entry name" value="ACP-like"/>
    <property type="match status" value="3"/>
</dbReference>
<comment type="caution">
    <text evidence="7">The sequence shown here is derived from an EMBL/GenBank/DDBJ whole genome shotgun (WGS) entry which is preliminary data.</text>
</comment>
<name>A0ABP7U077_9PSEU</name>
<keyword evidence="5" id="KW-0045">Antibiotic biosynthesis</keyword>
<accession>A0ABP7U077</accession>
<dbReference type="InterPro" id="IPR006162">
    <property type="entry name" value="Ppantetheine_attach_site"/>
</dbReference>
<dbReference type="Gene3D" id="3.40.50.12780">
    <property type="entry name" value="N-terminal domain of ligase-like"/>
    <property type="match status" value="1"/>
</dbReference>
<dbReference type="InterPro" id="IPR023213">
    <property type="entry name" value="CAT-like_dom_sf"/>
</dbReference>
<dbReference type="Gene3D" id="3.30.559.30">
    <property type="entry name" value="Nonribosomal peptide synthetase, condensation domain"/>
    <property type="match status" value="3"/>
</dbReference>
<dbReference type="CDD" id="cd19531">
    <property type="entry name" value="LCL_NRPS-like"/>
    <property type="match status" value="1"/>
</dbReference>
<dbReference type="InterPro" id="IPR020845">
    <property type="entry name" value="AMP-binding_CS"/>
</dbReference>
<feature type="domain" description="Carrier" evidence="6">
    <location>
        <begin position="2081"/>
        <end position="2156"/>
    </location>
</feature>
<evidence type="ECO:0000256" key="2">
    <source>
        <dbReference type="ARBA" id="ARBA00022450"/>
    </source>
</evidence>
<evidence type="ECO:0000256" key="4">
    <source>
        <dbReference type="ARBA" id="ARBA00022737"/>
    </source>
</evidence>
<dbReference type="SUPFAM" id="SSF52777">
    <property type="entry name" value="CoA-dependent acyltransferases"/>
    <property type="match status" value="6"/>
</dbReference>
<dbReference type="PANTHER" id="PTHR45527:SF1">
    <property type="entry name" value="FATTY ACID SYNTHASE"/>
    <property type="match status" value="1"/>
</dbReference>
<keyword evidence="8" id="KW-1185">Reference proteome</keyword>
<dbReference type="CDD" id="cd19534">
    <property type="entry name" value="E_NRPS"/>
    <property type="match status" value="1"/>
</dbReference>
<dbReference type="InterPro" id="IPR025110">
    <property type="entry name" value="AMP-bd_C"/>
</dbReference>
<dbReference type="InterPro" id="IPR036736">
    <property type="entry name" value="ACP-like_sf"/>
</dbReference>
<dbReference type="Pfam" id="PF00668">
    <property type="entry name" value="Condensation"/>
    <property type="match status" value="3"/>
</dbReference>
<dbReference type="SMART" id="SM01294">
    <property type="entry name" value="PKS_PP_betabranch"/>
    <property type="match status" value="1"/>
</dbReference>
<dbReference type="InterPro" id="IPR020806">
    <property type="entry name" value="PKS_PP-bd"/>
</dbReference>
<comment type="cofactor">
    <cofactor evidence="1">
        <name>pantetheine 4'-phosphate</name>
        <dbReference type="ChEBI" id="CHEBI:47942"/>
    </cofactor>
</comment>
<keyword evidence="2" id="KW-0596">Phosphopantetheine</keyword>
<dbReference type="PANTHER" id="PTHR45527">
    <property type="entry name" value="NONRIBOSOMAL PEPTIDE SYNTHETASE"/>
    <property type="match status" value="1"/>
</dbReference>
<dbReference type="SUPFAM" id="SSF56801">
    <property type="entry name" value="Acetyl-CoA synthetase-like"/>
    <property type="match status" value="2"/>
</dbReference>
<keyword evidence="3" id="KW-0597">Phosphoprotein</keyword>
<dbReference type="SUPFAM" id="SSF47336">
    <property type="entry name" value="ACP-like"/>
    <property type="match status" value="3"/>
</dbReference>
<evidence type="ECO:0000256" key="5">
    <source>
        <dbReference type="ARBA" id="ARBA00023194"/>
    </source>
</evidence>
<dbReference type="CDD" id="cd19543">
    <property type="entry name" value="DCL_NRPS"/>
    <property type="match status" value="1"/>
</dbReference>
<dbReference type="Gene3D" id="3.30.300.30">
    <property type="match status" value="2"/>
</dbReference>
<dbReference type="Pfam" id="PF13193">
    <property type="entry name" value="AMP-binding_C"/>
    <property type="match status" value="2"/>
</dbReference>
<dbReference type="CDD" id="cd17652">
    <property type="entry name" value="A_NRPS_CmdD_like"/>
    <property type="match status" value="1"/>
</dbReference>
<evidence type="ECO:0000313" key="7">
    <source>
        <dbReference type="EMBL" id="GAA4033889.1"/>
    </source>
</evidence>
<proteinExistence type="predicted"/>
<dbReference type="InterPro" id="IPR010071">
    <property type="entry name" value="AA_adenyl_dom"/>
</dbReference>
<keyword evidence="4" id="KW-0677">Repeat</keyword>
<dbReference type="InterPro" id="IPR042099">
    <property type="entry name" value="ANL_N_sf"/>
</dbReference>
<dbReference type="Pfam" id="PF00501">
    <property type="entry name" value="AMP-binding"/>
    <property type="match status" value="1"/>
</dbReference>
<organism evidence="7 8">
    <name type="scientific">Allokutzneria multivorans</name>
    <dbReference type="NCBI Taxonomy" id="1142134"/>
    <lineage>
        <taxon>Bacteria</taxon>
        <taxon>Bacillati</taxon>
        <taxon>Actinomycetota</taxon>
        <taxon>Actinomycetes</taxon>
        <taxon>Pseudonocardiales</taxon>
        <taxon>Pseudonocardiaceae</taxon>
        <taxon>Allokutzneria</taxon>
    </lineage>
</organism>
<dbReference type="Proteomes" id="UP001501747">
    <property type="component" value="Unassembled WGS sequence"/>
</dbReference>
<evidence type="ECO:0000259" key="6">
    <source>
        <dbReference type="PROSITE" id="PS50075"/>
    </source>
</evidence>
<feature type="domain" description="Carrier" evidence="6">
    <location>
        <begin position="499"/>
        <end position="574"/>
    </location>
</feature>
<protein>
    <recommendedName>
        <fullName evidence="6">Carrier domain-containing protein</fullName>
    </recommendedName>
</protein>
<dbReference type="NCBIfam" id="TIGR01720">
    <property type="entry name" value="NRPS-para261"/>
    <property type="match status" value="1"/>
</dbReference>
<evidence type="ECO:0000256" key="1">
    <source>
        <dbReference type="ARBA" id="ARBA00001957"/>
    </source>
</evidence>
<dbReference type="Gene3D" id="3.30.559.10">
    <property type="entry name" value="Chloramphenicol acetyltransferase-like domain"/>
    <property type="match status" value="3"/>
</dbReference>
<dbReference type="InterPro" id="IPR009081">
    <property type="entry name" value="PP-bd_ACP"/>
</dbReference>
<gene>
    <name evidence="7" type="ORF">GCM10022247_68710</name>
</gene>
<dbReference type="NCBIfam" id="TIGR01733">
    <property type="entry name" value="AA-adenyl-dom"/>
    <property type="match status" value="1"/>
</dbReference>